<organism evidence="8 9">
    <name type="scientific">Scleromatobacter humisilvae</name>
    <dbReference type="NCBI Taxonomy" id="2897159"/>
    <lineage>
        <taxon>Bacteria</taxon>
        <taxon>Pseudomonadati</taxon>
        <taxon>Pseudomonadota</taxon>
        <taxon>Betaproteobacteria</taxon>
        <taxon>Burkholderiales</taxon>
        <taxon>Sphaerotilaceae</taxon>
        <taxon>Scleromatobacter</taxon>
    </lineage>
</organism>
<dbReference type="InterPro" id="IPR036188">
    <property type="entry name" value="FAD/NAD-bd_sf"/>
</dbReference>
<dbReference type="RefSeq" id="WP_275681025.1">
    <property type="nucleotide sequence ID" value="NZ_JAJLJH010000001.1"/>
</dbReference>
<evidence type="ECO:0000259" key="7">
    <source>
        <dbReference type="Pfam" id="PF01593"/>
    </source>
</evidence>
<evidence type="ECO:0000256" key="4">
    <source>
        <dbReference type="ARBA" id="ARBA00017871"/>
    </source>
</evidence>
<dbReference type="PANTHER" id="PTHR10742:SF410">
    <property type="entry name" value="LYSINE-SPECIFIC HISTONE DEMETHYLASE 2"/>
    <property type="match status" value="1"/>
</dbReference>
<gene>
    <name evidence="8" type="ORF">LPC04_04715</name>
</gene>
<dbReference type="PANTHER" id="PTHR10742">
    <property type="entry name" value="FLAVIN MONOAMINE OXIDASE"/>
    <property type="match status" value="1"/>
</dbReference>
<dbReference type="Pfam" id="PF01593">
    <property type="entry name" value="Amino_oxidase"/>
    <property type="match status" value="1"/>
</dbReference>
<dbReference type="SUPFAM" id="SSF54373">
    <property type="entry name" value="FAD-linked reductases, C-terminal domain"/>
    <property type="match status" value="1"/>
</dbReference>
<evidence type="ECO:0000256" key="5">
    <source>
        <dbReference type="ARBA" id="ARBA00023070"/>
    </source>
</evidence>
<sequence>MKHKDKGEILDVAIVGAGVSGVYSGWRMLRDGTARTPPRIGVFEGSDRVGGRLLSLTPPGMPDTRCEFGGMRYMSRHVLVNWLVEEFHMATEPMPVGDPANIAYLRGEQFRLSDLNTASTLPYRFRGAEKHVVNDAANSLLLFALQQIVPTCLGLSHDALLIEVRTAKFQGTPLHQLGFWNVLARVLSPDGYAFVRDTGGYDCLVSNWSAADAIPFILADFGANVTYSRFPHGYDEMPQRLAQEFVAAGGQLHLNTWLRSFDAGALPDGTQGVLLKFADGATVAARKLVLAMPRRSLEMLEPTGAVLDPAHVGVRALIESVKPIPLFKIFLCYDYAWWEAVGVKAGRSITDLPIRQCYYWDTEPKTATSPGGAALLASYDDDLSVSFWEGLRKKTAHTELWESQRPQATAPASSQDWSWHQAPVAMVEEAHRQLMEMHGLSSAPAPFAAAYRDWTEDPYGGGVNFWQIHARSWEVMQAIVHPRDDVPVYICGEAYSQEQGWVEGALQTAEIMLQKHFGLTPPPPMVPPLSAAEQAHRVLRSKRAKTAKAS</sequence>
<dbReference type="Proteomes" id="UP001139353">
    <property type="component" value="Unassembled WGS sequence"/>
</dbReference>
<feature type="domain" description="Amine oxidase" evidence="7">
    <location>
        <begin position="21"/>
        <end position="509"/>
    </location>
</feature>
<accession>A0A9X2BY35</accession>
<reference evidence="8" key="1">
    <citation type="submission" date="2021-11" db="EMBL/GenBank/DDBJ databases">
        <title>BS-T2-15 a new species belonging to the Comamonadaceae family isolated from the soil of a French oak forest.</title>
        <authorList>
            <person name="Mieszkin S."/>
            <person name="Alain K."/>
        </authorList>
    </citation>
    <scope>NUCLEOTIDE SEQUENCE</scope>
    <source>
        <strain evidence="8">BS-T2-15</strain>
    </source>
</reference>
<dbReference type="InterPro" id="IPR002937">
    <property type="entry name" value="Amino_oxidase"/>
</dbReference>
<comment type="caution">
    <text evidence="8">The sequence shown here is derived from an EMBL/GenBank/DDBJ whole genome shotgun (WGS) entry which is preliminary data.</text>
</comment>
<evidence type="ECO:0000313" key="9">
    <source>
        <dbReference type="Proteomes" id="UP001139353"/>
    </source>
</evidence>
<protein>
    <recommendedName>
        <fullName evidence="4">Tryptophan 2-monooxygenase</fullName>
        <ecNumber evidence="3">1.13.12.3</ecNumber>
    </recommendedName>
</protein>
<evidence type="ECO:0000256" key="3">
    <source>
        <dbReference type="ARBA" id="ARBA00012535"/>
    </source>
</evidence>
<comment type="catalytic activity">
    <reaction evidence="6">
        <text>L-tryptophan + O2 = indole-3-acetamide + CO2 + H2O</text>
        <dbReference type="Rhea" id="RHEA:16165"/>
        <dbReference type="ChEBI" id="CHEBI:15377"/>
        <dbReference type="ChEBI" id="CHEBI:15379"/>
        <dbReference type="ChEBI" id="CHEBI:16031"/>
        <dbReference type="ChEBI" id="CHEBI:16526"/>
        <dbReference type="ChEBI" id="CHEBI:57912"/>
        <dbReference type="EC" id="1.13.12.3"/>
    </reaction>
</comment>
<dbReference type="GO" id="GO:0009851">
    <property type="term" value="P:auxin biosynthetic process"/>
    <property type="evidence" value="ECO:0007669"/>
    <property type="project" value="UniProtKB-KW"/>
</dbReference>
<dbReference type="EC" id="1.13.12.3" evidence="3"/>
<dbReference type="InterPro" id="IPR050281">
    <property type="entry name" value="Flavin_monoamine_oxidase"/>
</dbReference>
<evidence type="ECO:0000313" key="8">
    <source>
        <dbReference type="EMBL" id="MCK9685007.1"/>
    </source>
</evidence>
<evidence type="ECO:0000256" key="6">
    <source>
        <dbReference type="ARBA" id="ARBA00047321"/>
    </source>
</evidence>
<dbReference type="Gene3D" id="3.50.50.60">
    <property type="entry name" value="FAD/NAD(P)-binding domain"/>
    <property type="match status" value="1"/>
</dbReference>
<dbReference type="GO" id="GO:0050361">
    <property type="term" value="F:tryptophan 2-monooxygenase activity"/>
    <property type="evidence" value="ECO:0007669"/>
    <property type="project" value="UniProtKB-EC"/>
</dbReference>
<comment type="pathway">
    <text evidence="1">Plant hormone metabolism; auxin biosynthesis.</text>
</comment>
<evidence type="ECO:0000256" key="2">
    <source>
        <dbReference type="ARBA" id="ARBA00005833"/>
    </source>
</evidence>
<evidence type="ECO:0000256" key="1">
    <source>
        <dbReference type="ARBA" id="ARBA00004814"/>
    </source>
</evidence>
<dbReference type="SUPFAM" id="SSF51905">
    <property type="entry name" value="FAD/NAD(P)-binding domain"/>
    <property type="match status" value="1"/>
</dbReference>
<dbReference type="EMBL" id="JAJLJH010000001">
    <property type="protein sequence ID" value="MCK9685007.1"/>
    <property type="molecule type" value="Genomic_DNA"/>
</dbReference>
<proteinExistence type="inferred from homology"/>
<comment type="similarity">
    <text evidence="2">Belongs to the tryptophan 2-monooxygenase family.</text>
</comment>
<keyword evidence="9" id="KW-1185">Reference proteome</keyword>
<keyword evidence="5" id="KW-0073">Auxin biosynthesis</keyword>
<name>A0A9X2BY35_9BURK</name>
<dbReference type="AlphaFoldDB" id="A0A9X2BY35"/>